<dbReference type="EMBL" id="BMCK01000003">
    <property type="protein sequence ID" value="GGD23171.1"/>
    <property type="molecule type" value="Genomic_DNA"/>
</dbReference>
<evidence type="ECO:0000256" key="2">
    <source>
        <dbReference type="ARBA" id="ARBA00011838"/>
    </source>
</evidence>
<comment type="subunit">
    <text evidence="2 5">Part of the 50S ribosomal subunit.</text>
</comment>
<dbReference type="NCBIfam" id="TIGR01308">
    <property type="entry name" value="rpmD_bact"/>
    <property type="match status" value="1"/>
</dbReference>
<dbReference type="GO" id="GO:0003735">
    <property type="term" value="F:structural constituent of ribosome"/>
    <property type="evidence" value="ECO:0007669"/>
    <property type="project" value="InterPro"/>
</dbReference>
<reference evidence="8" key="4">
    <citation type="submission" date="2019-03" db="EMBL/GenBank/DDBJ databases">
        <authorList>
            <person name="Huang Y."/>
        </authorList>
    </citation>
    <scope>NUCLEOTIDE SEQUENCE</scope>
    <source>
        <strain evidence="8">JCM 16608</strain>
    </source>
</reference>
<comment type="similarity">
    <text evidence="1 5">Belongs to the universal ribosomal protein uL30 family.</text>
</comment>
<dbReference type="Proteomes" id="UP000630594">
    <property type="component" value="Unassembled WGS sequence"/>
</dbReference>
<reference evidence="7" key="5">
    <citation type="submission" date="2024-05" db="EMBL/GenBank/DDBJ databases">
        <authorList>
            <person name="Sun Q."/>
            <person name="Sedlacek I."/>
        </authorList>
    </citation>
    <scope>NUCLEOTIDE SEQUENCE</scope>
    <source>
        <strain evidence="7">CCM 7403</strain>
    </source>
</reference>
<dbReference type="HAMAP" id="MF_01371_B">
    <property type="entry name" value="Ribosomal_uL30_B"/>
    <property type="match status" value="1"/>
</dbReference>
<reference evidence="10" key="3">
    <citation type="journal article" date="2019" name="Int. J. Syst. Evol. Microbiol.">
        <title>The Global Catalogue of Microorganisms (GCM) 10K type strain sequencing project: providing services to taxonomists for standard genome sequencing and annotation.</title>
        <authorList>
            <consortium name="The Broad Institute Genomics Platform"/>
            <consortium name="The Broad Institute Genome Sequencing Center for Infectious Disease"/>
            <person name="Wu L."/>
            <person name="Ma J."/>
        </authorList>
    </citation>
    <scope>NUCLEOTIDE SEQUENCE [LARGE SCALE GENOMIC DNA]</scope>
    <source>
        <strain evidence="10">CCM 7403</strain>
    </source>
</reference>
<dbReference type="InterPro" id="IPR005996">
    <property type="entry name" value="Ribosomal_uL30_bac-type"/>
</dbReference>
<evidence type="ECO:0000256" key="3">
    <source>
        <dbReference type="ARBA" id="ARBA00022980"/>
    </source>
</evidence>
<evidence type="ECO:0000256" key="5">
    <source>
        <dbReference type="HAMAP-Rule" id="MF_01371"/>
    </source>
</evidence>
<evidence type="ECO:0000313" key="7">
    <source>
        <dbReference type="EMBL" id="GGD23171.1"/>
    </source>
</evidence>
<keyword evidence="10" id="KW-1185">Reference proteome</keyword>
<dbReference type="GO" id="GO:0022625">
    <property type="term" value="C:cytosolic large ribosomal subunit"/>
    <property type="evidence" value="ECO:0007669"/>
    <property type="project" value="TreeGrafter"/>
</dbReference>
<evidence type="ECO:0000313" key="9">
    <source>
        <dbReference type="Proteomes" id="UP000297025"/>
    </source>
</evidence>
<name>A0A4P7UFB4_9ACTN</name>
<dbReference type="FunFam" id="3.30.1390.20:FF:000001">
    <property type="entry name" value="50S ribosomal protein L30"/>
    <property type="match status" value="1"/>
</dbReference>
<gene>
    <name evidence="5 8" type="primary">rpmD</name>
    <name evidence="8" type="ORF">E2C04_13890</name>
    <name evidence="7" type="ORF">GCM10007231_22840</name>
</gene>
<evidence type="ECO:0000256" key="4">
    <source>
        <dbReference type="ARBA" id="ARBA00023274"/>
    </source>
</evidence>
<sequence>MAQLKVQQKRGLVGLKKNQRETLRTLGLKRIGDVVVKEDRPEIRGMVNTVRHLVTVEEVE</sequence>
<dbReference type="InterPro" id="IPR016082">
    <property type="entry name" value="Ribosomal_uL30_ferredoxin-like"/>
</dbReference>
<evidence type="ECO:0000256" key="1">
    <source>
        <dbReference type="ARBA" id="ARBA00007594"/>
    </source>
</evidence>
<protein>
    <recommendedName>
        <fullName evidence="5">Large ribosomal subunit protein uL30</fullName>
    </recommendedName>
</protein>
<dbReference type="OrthoDB" id="9812790at2"/>
<organism evidence="8 9">
    <name type="scientific">Nocardioides daphniae</name>
    <dbReference type="NCBI Taxonomy" id="402297"/>
    <lineage>
        <taxon>Bacteria</taxon>
        <taxon>Bacillati</taxon>
        <taxon>Actinomycetota</taxon>
        <taxon>Actinomycetes</taxon>
        <taxon>Propionibacteriales</taxon>
        <taxon>Nocardioidaceae</taxon>
        <taxon>Nocardioides</taxon>
    </lineage>
</organism>
<keyword evidence="3 5" id="KW-0689">Ribosomal protein</keyword>
<dbReference type="SUPFAM" id="SSF55129">
    <property type="entry name" value="Ribosomal protein L30p/L7e"/>
    <property type="match status" value="1"/>
</dbReference>
<dbReference type="PANTHER" id="PTHR15892:SF2">
    <property type="entry name" value="LARGE RIBOSOMAL SUBUNIT PROTEIN UL30M"/>
    <property type="match status" value="1"/>
</dbReference>
<dbReference type="Proteomes" id="UP000297025">
    <property type="component" value="Chromosome"/>
</dbReference>
<evidence type="ECO:0000313" key="10">
    <source>
        <dbReference type="Proteomes" id="UP000630594"/>
    </source>
</evidence>
<dbReference type="AlphaFoldDB" id="A0A4P7UFB4"/>
<evidence type="ECO:0000313" key="8">
    <source>
        <dbReference type="EMBL" id="QCC77998.1"/>
    </source>
</evidence>
<dbReference type="RefSeq" id="WP_135833039.1">
    <property type="nucleotide sequence ID" value="NZ_BMCK01000003.1"/>
</dbReference>
<accession>A0A4P7UFB4</accession>
<reference evidence="7" key="2">
    <citation type="journal article" date="2014" name="Int. J. Syst. Evol. Microbiol.">
        <title>Complete genome of a new Firmicutes species belonging to the dominant human colonic microbiota ('Ruminococcus bicirculans') reveals two chromosomes and a selective capacity to utilize plant glucans.</title>
        <authorList>
            <consortium name="NISC Comparative Sequencing Program"/>
            <person name="Wegmann U."/>
            <person name="Louis P."/>
            <person name="Goesmann A."/>
            <person name="Henrissat B."/>
            <person name="Duncan S.H."/>
            <person name="Flint H.J."/>
        </authorList>
    </citation>
    <scope>NUCLEOTIDE SEQUENCE</scope>
    <source>
        <strain evidence="7">CCM 7403</strain>
    </source>
</reference>
<dbReference type="Pfam" id="PF00327">
    <property type="entry name" value="Ribosomal_L30"/>
    <property type="match status" value="1"/>
</dbReference>
<dbReference type="EMBL" id="CP038462">
    <property type="protein sequence ID" value="QCC77998.1"/>
    <property type="molecule type" value="Genomic_DNA"/>
</dbReference>
<dbReference type="PANTHER" id="PTHR15892">
    <property type="entry name" value="MITOCHONDRIAL RIBOSOMAL PROTEIN L30"/>
    <property type="match status" value="1"/>
</dbReference>
<dbReference type="Gene3D" id="3.30.1390.20">
    <property type="entry name" value="Ribosomal protein L30, ferredoxin-like fold domain"/>
    <property type="match status" value="1"/>
</dbReference>
<keyword evidence="4 5" id="KW-0687">Ribonucleoprotein</keyword>
<dbReference type="InterPro" id="IPR036919">
    <property type="entry name" value="Ribo_uL30_ferredoxin-like_sf"/>
</dbReference>
<dbReference type="GO" id="GO:0006412">
    <property type="term" value="P:translation"/>
    <property type="evidence" value="ECO:0007669"/>
    <property type="project" value="UniProtKB-UniRule"/>
</dbReference>
<dbReference type="CDD" id="cd01658">
    <property type="entry name" value="Ribosomal_L30"/>
    <property type="match status" value="1"/>
</dbReference>
<reference evidence="8 9" key="1">
    <citation type="journal article" date="2008" name="Int. J. Syst. Evol. Microbiol.">
        <title>Nocardioides daphniae sp. nov., isolated from Daphnia cucullata (Crustacea: Cladocera).</title>
        <authorList>
            <person name="Toth E.M."/>
            <person name="Keki Z."/>
            <person name="Homonnay Z.G."/>
            <person name="Borsodi A.K."/>
            <person name="Marialigeti K."/>
            <person name="Schumann P."/>
        </authorList>
    </citation>
    <scope>NUCLEOTIDE SEQUENCE [LARGE SCALE GENOMIC DNA]</scope>
    <source>
        <strain evidence="8 9">JCM 16608</strain>
    </source>
</reference>
<feature type="domain" description="Large ribosomal subunit protein uL30-like ferredoxin-like fold" evidence="6">
    <location>
        <begin position="4"/>
        <end position="54"/>
    </location>
</feature>
<dbReference type="KEGG" id="ndp:E2C04_13890"/>
<dbReference type="PIRSF" id="PIRSF002211">
    <property type="entry name" value="Ribosomal_L30_bac-type"/>
    <property type="match status" value="1"/>
</dbReference>
<evidence type="ECO:0000259" key="6">
    <source>
        <dbReference type="Pfam" id="PF00327"/>
    </source>
</evidence>
<proteinExistence type="inferred from homology"/>